<organism evidence="5 6">
    <name type="scientific">Plakobranchus ocellatus</name>
    <dbReference type="NCBI Taxonomy" id="259542"/>
    <lineage>
        <taxon>Eukaryota</taxon>
        <taxon>Metazoa</taxon>
        <taxon>Spiralia</taxon>
        <taxon>Lophotrochozoa</taxon>
        <taxon>Mollusca</taxon>
        <taxon>Gastropoda</taxon>
        <taxon>Heterobranchia</taxon>
        <taxon>Euthyneura</taxon>
        <taxon>Panpulmonata</taxon>
        <taxon>Sacoglossa</taxon>
        <taxon>Placobranchoidea</taxon>
        <taxon>Plakobranchidae</taxon>
        <taxon>Plakobranchus</taxon>
    </lineage>
</organism>
<keyword evidence="6" id="KW-1185">Reference proteome</keyword>
<reference evidence="5 6" key="1">
    <citation type="journal article" date="2021" name="Elife">
        <title>Chloroplast acquisition without the gene transfer in kleptoplastic sea slugs, Plakobranchus ocellatus.</title>
        <authorList>
            <person name="Maeda T."/>
            <person name="Takahashi S."/>
            <person name="Yoshida T."/>
            <person name="Shimamura S."/>
            <person name="Takaki Y."/>
            <person name="Nagai Y."/>
            <person name="Toyoda A."/>
            <person name="Suzuki Y."/>
            <person name="Arimoto A."/>
            <person name="Ishii H."/>
            <person name="Satoh N."/>
            <person name="Nishiyama T."/>
            <person name="Hasebe M."/>
            <person name="Maruyama T."/>
            <person name="Minagawa J."/>
            <person name="Obokata J."/>
            <person name="Shigenobu S."/>
        </authorList>
    </citation>
    <scope>NUCLEOTIDE SEQUENCE [LARGE SCALE GENOMIC DNA]</scope>
</reference>
<comment type="caution">
    <text evidence="5">The sequence shown here is derived from an EMBL/GenBank/DDBJ whole genome shotgun (WGS) entry which is preliminary data.</text>
</comment>
<evidence type="ECO:0000256" key="2">
    <source>
        <dbReference type="ARBA" id="ARBA00006393"/>
    </source>
</evidence>
<evidence type="ECO:0000313" key="5">
    <source>
        <dbReference type="EMBL" id="GFO45751.1"/>
    </source>
</evidence>
<protein>
    <submittedName>
        <fullName evidence="5">Uncharacterized protein</fullName>
    </submittedName>
</protein>
<keyword evidence="3" id="KW-0649">Protein kinase inhibitor</keyword>
<comment type="function">
    <text evidence="1">Extremely potent competitive inhibitor of cAMP-dependent protein kinase activity, this protein interacts with the catalytic subunit of the enzyme after the cAMP-induced dissociation of its regulatory chains.</text>
</comment>
<gene>
    <name evidence="5" type="ORF">PoB_007225600</name>
</gene>
<comment type="similarity">
    <text evidence="2">Belongs to the PKI family.</text>
</comment>
<feature type="region of interest" description="Disordered" evidence="4">
    <location>
        <begin position="74"/>
        <end position="108"/>
    </location>
</feature>
<dbReference type="InterPro" id="IPR004171">
    <property type="entry name" value="cAMP_dep_PKI"/>
</dbReference>
<name>A0AAV4DPF1_9GAST</name>
<feature type="region of interest" description="Disordered" evidence="4">
    <location>
        <begin position="1"/>
        <end position="34"/>
    </location>
</feature>
<evidence type="ECO:0000256" key="4">
    <source>
        <dbReference type="SAM" id="MobiDB-lite"/>
    </source>
</evidence>
<dbReference type="Proteomes" id="UP000735302">
    <property type="component" value="Unassembled WGS sequence"/>
</dbReference>
<dbReference type="GO" id="GO:0004862">
    <property type="term" value="F:cAMP-dependent protein kinase inhibitor activity"/>
    <property type="evidence" value="ECO:0007669"/>
    <property type="project" value="InterPro"/>
</dbReference>
<evidence type="ECO:0000256" key="1">
    <source>
        <dbReference type="ARBA" id="ARBA00002844"/>
    </source>
</evidence>
<dbReference type="Pfam" id="PF02827">
    <property type="entry name" value="PKI"/>
    <property type="match status" value="1"/>
</dbReference>
<evidence type="ECO:0000256" key="3">
    <source>
        <dbReference type="ARBA" id="ARBA00023013"/>
    </source>
</evidence>
<dbReference type="AlphaFoldDB" id="A0AAV4DPF1"/>
<proteinExistence type="inferred from homology"/>
<accession>A0AAV4DPF1</accession>
<sequence>MGSSNVAGPAVTVRASDASPTHEDPSFDDSDDIMDGGVAIEDFISTGRTGRRNAVADITDARVGGVSTAGVDFSFDQLSVSDSKSGGSDSSKQSGSSSGDKSQPVSKS</sequence>
<dbReference type="EMBL" id="BLXT01008064">
    <property type="protein sequence ID" value="GFO45751.1"/>
    <property type="molecule type" value="Genomic_DNA"/>
</dbReference>
<evidence type="ECO:0000313" key="6">
    <source>
        <dbReference type="Proteomes" id="UP000735302"/>
    </source>
</evidence>
<feature type="compositionally biased region" description="Low complexity" evidence="4">
    <location>
        <begin position="79"/>
        <end position="108"/>
    </location>
</feature>